<sequence>MNDVPHRPPAAPTPALGRLGAAAARAAGNGWRVFPAVPRGKVPAIADWQNAATTEAPRVWWRF</sequence>
<accession>A0ABS6U3H8</accession>
<comment type="caution">
    <text evidence="2">The sequence shown here is derived from an EMBL/GenBank/DDBJ whole genome shotgun (WGS) entry which is preliminary data.</text>
</comment>
<protein>
    <submittedName>
        <fullName evidence="2">Bifunctional DNA primase/polymerase</fullName>
    </submittedName>
</protein>
<dbReference type="RefSeq" id="WP_218595019.1">
    <property type="nucleotide sequence ID" value="NZ_JADQDE010000264.1"/>
</dbReference>
<dbReference type="EMBL" id="JADQDF010000001">
    <property type="protein sequence ID" value="MBW0126479.1"/>
    <property type="molecule type" value="Genomic_DNA"/>
</dbReference>
<dbReference type="InterPro" id="IPR015330">
    <property type="entry name" value="DNA_primase/pol_bifunc_N"/>
</dbReference>
<evidence type="ECO:0000259" key="1">
    <source>
        <dbReference type="Pfam" id="PF09250"/>
    </source>
</evidence>
<dbReference type="Pfam" id="PF09250">
    <property type="entry name" value="Prim-Pol"/>
    <property type="match status" value="1"/>
</dbReference>
<feature type="domain" description="DNA primase/polymerase bifunctional N-terminal" evidence="1">
    <location>
        <begin position="23"/>
        <end position="62"/>
    </location>
</feature>
<organism evidence="2 3">
    <name type="scientific">Pseudonocardia oceani</name>
    <dbReference type="NCBI Taxonomy" id="2792013"/>
    <lineage>
        <taxon>Bacteria</taxon>
        <taxon>Bacillati</taxon>
        <taxon>Actinomycetota</taxon>
        <taxon>Actinomycetes</taxon>
        <taxon>Pseudonocardiales</taxon>
        <taxon>Pseudonocardiaceae</taxon>
        <taxon>Pseudonocardia</taxon>
    </lineage>
</organism>
<reference evidence="2 3" key="1">
    <citation type="submission" date="2020-11" db="EMBL/GenBank/DDBJ databases">
        <title>Pseudonocardia abyssalis sp. nov. and Pseudonocardia oceani sp. nov., description and phylogenomic analysis of two novel actinomycetes isolated from the deep Southern Ocean.</title>
        <authorList>
            <person name="Parra J."/>
        </authorList>
    </citation>
    <scope>NUCLEOTIDE SEQUENCE [LARGE SCALE GENOMIC DNA]</scope>
    <source>
        <strain evidence="3">KRD185</strain>
    </source>
</reference>
<dbReference type="Proteomes" id="UP000694300">
    <property type="component" value="Unassembled WGS sequence"/>
</dbReference>
<evidence type="ECO:0000313" key="2">
    <source>
        <dbReference type="EMBL" id="MBW0126479.1"/>
    </source>
</evidence>
<proteinExistence type="predicted"/>
<gene>
    <name evidence="2" type="ORF">I4I82_02060</name>
</gene>
<evidence type="ECO:0000313" key="3">
    <source>
        <dbReference type="Proteomes" id="UP000694300"/>
    </source>
</evidence>
<name>A0ABS6U3H8_9PSEU</name>
<keyword evidence="3" id="KW-1185">Reference proteome</keyword>